<dbReference type="Proteomes" id="UP001652620">
    <property type="component" value="Chromosome 1"/>
</dbReference>
<comment type="subcellular location">
    <subcellularLocation>
        <location evidence="3">Cytoplasm</location>
    </subcellularLocation>
</comment>
<dbReference type="OrthoDB" id="9446342at2759"/>
<dbReference type="GO" id="GO:0005737">
    <property type="term" value="C:cytoplasm"/>
    <property type="evidence" value="ECO:0007669"/>
    <property type="project" value="UniProtKB-SubCell"/>
</dbReference>
<dbReference type="FunFam" id="3.50.50.60:FF:000158">
    <property type="entry name" value="Rab GDP dissociation inhibitor"/>
    <property type="match status" value="1"/>
</dbReference>
<evidence type="ECO:0000313" key="4">
    <source>
        <dbReference type="EMBL" id="JAC54807.1"/>
    </source>
</evidence>
<dbReference type="FunFam" id="3.30.519.10:FF:000005">
    <property type="entry name" value="Rab GDP dissociation inhibitor"/>
    <property type="match status" value="1"/>
</dbReference>
<keyword evidence="2 3" id="KW-0343">GTPase activation</keyword>
<protein>
    <recommendedName>
        <fullName evidence="3">Rab GDP dissociation inhibitor</fullName>
    </recommendedName>
</protein>
<dbReference type="SUPFAM" id="SSF51905">
    <property type="entry name" value="FAD/NAD(P)-binding domain"/>
    <property type="match status" value="2"/>
</dbReference>
<dbReference type="EMBL" id="GAKP01004145">
    <property type="protein sequence ID" value="JAC54807.1"/>
    <property type="molecule type" value="Transcribed_RNA"/>
</dbReference>
<evidence type="ECO:0000256" key="2">
    <source>
        <dbReference type="ARBA" id="ARBA00022468"/>
    </source>
</evidence>
<dbReference type="GO" id="GO:0005093">
    <property type="term" value="F:Rab GDP-dissociation inhibitor activity"/>
    <property type="evidence" value="ECO:0007669"/>
    <property type="project" value="InterPro"/>
</dbReference>
<dbReference type="PRINTS" id="PR00891">
    <property type="entry name" value="RABGDIREP"/>
</dbReference>
<dbReference type="Gene3D" id="3.50.50.60">
    <property type="entry name" value="FAD/NAD(P)-binding domain"/>
    <property type="match status" value="1"/>
</dbReference>
<dbReference type="PANTHER" id="PTHR11787:SF8">
    <property type="entry name" value="RAB GDP DISSOCIATION INHIBITOR"/>
    <property type="match status" value="1"/>
</dbReference>
<dbReference type="Pfam" id="PF00996">
    <property type="entry name" value="GDI"/>
    <property type="match status" value="1"/>
</dbReference>
<name>A0A034WKD2_BACDO</name>
<evidence type="ECO:0000256" key="1">
    <source>
        <dbReference type="ARBA" id="ARBA00005593"/>
    </source>
</evidence>
<dbReference type="FunFam" id="1.10.405.10:FF:000001">
    <property type="entry name" value="Rab GDP dissociation inhibitor"/>
    <property type="match status" value="1"/>
</dbReference>
<gene>
    <name evidence="4" type="primary">GDIA</name>
    <name evidence="6" type="synonym">LOC105222509</name>
</gene>
<dbReference type="InterPro" id="IPR000806">
    <property type="entry name" value="RabGDI"/>
</dbReference>
<dbReference type="GO" id="GO:0015031">
    <property type="term" value="P:protein transport"/>
    <property type="evidence" value="ECO:0007669"/>
    <property type="project" value="InterPro"/>
</dbReference>
<dbReference type="GO" id="GO:0005096">
    <property type="term" value="F:GTPase activator activity"/>
    <property type="evidence" value="ECO:0007669"/>
    <property type="project" value="UniProtKB-KW"/>
</dbReference>
<dbReference type="FunFam" id="3.50.50.60:FF:000232">
    <property type="entry name" value="Rab GDP dissociation inhibitor"/>
    <property type="match status" value="1"/>
</dbReference>
<dbReference type="Gene3D" id="3.30.519.10">
    <property type="entry name" value="Guanine Nucleotide Dissociation Inhibitor, domain 2"/>
    <property type="match status" value="1"/>
</dbReference>
<dbReference type="AlphaFoldDB" id="A0A034WKD2"/>
<dbReference type="PANTHER" id="PTHR11787">
    <property type="entry name" value="RAB GDP-DISSOCIATION INHIBITOR"/>
    <property type="match status" value="1"/>
</dbReference>
<evidence type="ECO:0000313" key="5">
    <source>
        <dbReference type="Proteomes" id="UP001652620"/>
    </source>
</evidence>
<reference evidence="5 6" key="2">
    <citation type="submission" date="2025-05" db="UniProtKB">
        <authorList>
            <consortium name="RefSeq"/>
        </authorList>
    </citation>
    <scope>NUCLEOTIDE SEQUENCE [LARGE SCALE GENOMIC DNA]</scope>
    <source>
        <tissue evidence="6">Adult</tissue>
    </source>
</reference>
<organism evidence="4">
    <name type="scientific">Bactrocera dorsalis</name>
    <name type="common">Oriental fruit fly</name>
    <name type="synonym">Dacus dorsalis</name>
    <dbReference type="NCBI Taxonomy" id="27457"/>
    <lineage>
        <taxon>Eukaryota</taxon>
        <taxon>Metazoa</taxon>
        <taxon>Ecdysozoa</taxon>
        <taxon>Arthropoda</taxon>
        <taxon>Hexapoda</taxon>
        <taxon>Insecta</taxon>
        <taxon>Pterygota</taxon>
        <taxon>Neoptera</taxon>
        <taxon>Endopterygota</taxon>
        <taxon>Diptera</taxon>
        <taxon>Brachycera</taxon>
        <taxon>Muscomorpha</taxon>
        <taxon>Tephritoidea</taxon>
        <taxon>Tephritidae</taxon>
        <taxon>Bactrocera</taxon>
        <taxon>Bactrocera</taxon>
    </lineage>
</organism>
<evidence type="ECO:0000256" key="3">
    <source>
        <dbReference type="RuleBase" id="RU363124"/>
    </source>
</evidence>
<dbReference type="OMA" id="FETKAKM"/>
<comment type="function">
    <text evidence="3">Regulates the GDP/GTP exchange reaction of most RAB proteins by inhibiting the dissociation of GDP from them, and the subsequent binding of GTP.</text>
</comment>
<evidence type="ECO:0000313" key="6">
    <source>
        <dbReference type="RefSeq" id="XP_049318642.1"/>
    </source>
</evidence>
<dbReference type="GO" id="GO:0016192">
    <property type="term" value="P:vesicle-mediated transport"/>
    <property type="evidence" value="ECO:0007669"/>
    <property type="project" value="TreeGrafter"/>
</dbReference>
<dbReference type="PRINTS" id="PR00892">
    <property type="entry name" value="RABGDI"/>
</dbReference>
<keyword evidence="5" id="KW-1185">Reference proteome</keyword>
<proteinExistence type="inferred from homology"/>
<dbReference type="GO" id="GO:0007264">
    <property type="term" value="P:small GTPase-mediated signal transduction"/>
    <property type="evidence" value="ECO:0007669"/>
    <property type="project" value="InterPro"/>
</dbReference>
<sequence length="443" mass="49984">MNEEYDAIVLGTGLKECILSGMLSVSGKKVLHIDRNKYYGGESASITPLEELFQRFNVESPGEKYGRGRDWNVDLIPKFLMANGQLVKLLIHTGVTRYLEFKSIEGSYVYKGGKIAKVPVDQKEALASDLMGMFEKRRFRNFLVYVQDFKEDDPKTWKDFDPSKSNMQALYDKFGLDKNTQDFTGHALALFRDDEYLNEPAANTIRRIKLYSDSLARYGKSPYLYPMYGLGELPQGFARLSAIYGGTYMLDKPIDEIVLGEGGKVVGVRSGDEVAKCKQIYCDPSYVPDRVRKKGKVIRCICILDHPVANTKDALSTQIIIPQKQVGRKSDIYVSLVSYTHQVAAKGWFVGMVSTTVESDQPENEIKPGLDLLEPIAQKFITISDYLEPIDNGIDSQIFISESYDATTHFETTCLDVLDIFKRGTGEDFDFSKIKHELGDEDQ</sequence>
<dbReference type="InterPro" id="IPR018203">
    <property type="entry name" value="GDP_dissociation_inhibitor"/>
</dbReference>
<comment type="similarity">
    <text evidence="1 3">Belongs to the Rab GDI family.</text>
</comment>
<dbReference type="RefSeq" id="XP_049318642.1">
    <property type="nucleotide sequence ID" value="XM_049462685.1"/>
</dbReference>
<dbReference type="InterPro" id="IPR036188">
    <property type="entry name" value="FAD/NAD-bd_sf"/>
</dbReference>
<keyword evidence="3" id="KW-0963">Cytoplasm</keyword>
<reference evidence="4" key="1">
    <citation type="journal article" date="2014" name="BMC Genomics">
        <title>Characterizing the developmental transcriptome of the oriental fruit fly, Bactrocera dorsalis (Diptera: Tephritidae) through comparative genomic analysis with Drosophila melanogaster utilizing modENCODE datasets.</title>
        <authorList>
            <person name="Geib S.M."/>
            <person name="Calla B."/>
            <person name="Hall B."/>
            <person name="Hou S."/>
            <person name="Manoukis N.C."/>
        </authorList>
    </citation>
    <scope>NUCLEOTIDE SEQUENCE</scope>
    <source>
        <strain evidence="4">Punador</strain>
    </source>
</reference>
<dbReference type="Gene3D" id="1.10.405.10">
    <property type="entry name" value="Guanine Nucleotide Dissociation Inhibitor, domain 1"/>
    <property type="match status" value="1"/>
</dbReference>
<accession>A0A034WKD2</accession>